<reference evidence="2" key="1">
    <citation type="submission" date="2020-11" db="EMBL/GenBank/DDBJ databases">
        <authorList>
            <consortium name="DOE Joint Genome Institute"/>
            <person name="Ahrendt S."/>
            <person name="Riley R."/>
            <person name="Andreopoulos W."/>
            <person name="Labutti K."/>
            <person name="Pangilinan J."/>
            <person name="Ruiz-Duenas F.J."/>
            <person name="Barrasa J.M."/>
            <person name="Sanchez-Garcia M."/>
            <person name="Camarero S."/>
            <person name="Miyauchi S."/>
            <person name="Serrano A."/>
            <person name="Linde D."/>
            <person name="Babiker R."/>
            <person name="Drula E."/>
            <person name="Ayuso-Fernandez I."/>
            <person name="Pacheco R."/>
            <person name="Padilla G."/>
            <person name="Ferreira P."/>
            <person name="Barriuso J."/>
            <person name="Kellner H."/>
            <person name="Castanera R."/>
            <person name="Alfaro M."/>
            <person name="Ramirez L."/>
            <person name="Pisabarro A.G."/>
            <person name="Kuo A."/>
            <person name="Tritt A."/>
            <person name="Lipzen A."/>
            <person name="He G."/>
            <person name="Yan M."/>
            <person name="Ng V."/>
            <person name="Cullen D."/>
            <person name="Martin F."/>
            <person name="Rosso M.-N."/>
            <person name="Henrissat B."/>
            <person name="Hibbett D."/>
            <person name="Martinez A.T."/>
            <person name="Grigoriev I.V."/>
        </authorList>
    </citation>
    <scope>NUCLEOTIDE SEQUENCE</scope>
    <source>
        <strain evidence="2">CBS 506.95</strain>
    </source>
</reference>
<feature type="region of interest" description="Disordered" evidence="1">
    <location>
        <begin position="1"/>
        <end position="28"/>
    </location>
</feature>
<protein>
    <submittedName>
        <fullName evidence="2">Uncharacterized protein</fullName>
    </submittedName>
</protein>
<evidence type="ECO:0000256" key="1">
    <source>
        <dbReference type="SAM" id="MobiDB-lite"/>
    </source>
</evidence>
<accession>A0A9P6JNT1</accession>
<dbReference type="EMBL" id="MU157864">
    <property type="protein sequence ID" value="KAF9527118.1"/>
    <property type="molecule type" value="Genomic_DNA"/>
</dbReference>
<proteinExistence type="predicted"/>
<organism evidence="2 3">
    <name type="scientific">Crepidotus variabilis</name>
    <dbReference type="NCBI Taxonomy" id="179855"/>
    <lineage>
        <taxon>Eukaryota</taxon>
        <taxon>Fungi</taxon>
        <taxon>Dikarya</taxon>
        <taxon>Basidiomycota</taxon>
        <taxon>Agaricomycotina</taxon>
        <taxon>Agaricomycetes</taxon>
        <taxon>Agaricomycetidae</taxon>
        <taxon>Agaricales</taxon>
        <taxon>Agaricineae</taxon>
        <taxon>Crepidotaceae</taxon>
        <taxon>Crepidotus</taxon>
    </lineage>
</organism>
<evidence type="ECO:0000313" key="2">
    <source>
        <dbReference type="EMBL" id="KAF9527118.1"/>
    </source>
</evidence>
<keyword evidence="3" id="KW-1185">Reference proteome</keyword>
<gene>
    <name evidence="2" type="ORF">CPB83DRAFT_856776</name>
</gene>
<sequence>MRRSNFDRPGWFVSKDGGGGSREVEKEKGEWGCQGPECGSCIRGVHFASRLVHRSLIQISGSNF</sequence>
<dbReference type="AlphaFoldDB" id="A0A9P6JNT1"/>
<name>A0A9P6JNT1_9AGAR</name>
<comment type="caution">
    <text evidence="2">The sequence shown here is derived from an EMBL/GenBank/DDBJ whole genome shotgun (WGS) entry which is preliminary data.</text>
</comment>
<evidence type="ECO:0000313" key="3">
    <source>
        <dbReference type="Proteomes" id="UP000807306"/>
    </source>
</evidence>
<dbReference type="Proteomes" id="UP000807306">
    <property type="component" value="Unassembled WGS sequence"/>
</dbReference>